<keyword evidence="1" id="KW-1133">Transmembrane helix</keyword>
<organism evidence="2">
    <name type="scientific">marine sediment metagenome</name>
    <dbReference type="NCBI Taxonomy" id="412755"/>
    <lineage>
        <taxon>unclassified sequences</taxon>
        <taxon>metagenomes</taxon>
        <taxon>ecological metagenomes</taxon>
    </lineage>
</organism>
<proteinExistence type="predicted"/>
<sequence>MKRLRKYKFKSGAVAIPLVFGLGGAWIGGAIGGMIGAATIGASIGFLGGTMIGSMLFPPKTTGMAMPKLGSYGFQTSSKGGAVPVIYG</sequence>
<accession>X1QJN9</accession>
<reference evidence="2" key="1">
    <citation type="journal article" date="2014" name="Front. Microbiol.">
        <title>High frequency of phylogenetically diverse reductive dehalogenase-homologous genes in deep subseafloor sedimentary metagenomes.</title>
        <authorList>
            <person name="Kawai M."/>
            <person name="Futagami T."/>
            <person name="Toyoda A."/>
            <person name="Takaki Y."/>
            <person name="Nishi S."/>
            <person name="Hori S."/>
            <person name="Arai W."/>
            <person name="Tsubouchi T."/>
            <person name="Morono Y."/>
            <person name="Uchiyama I."/>
            <person name="Ito T."/>
            <person name="Fujiyama A."/>
            <person name="Inagaki F."/>
            <person name="Takami H."/>
        </authorList>
    </citation>
    <scope>NUCLEOTIDE SEQUENCE</scope>
    <source>
        <strain evidence="2">Expedition CK06-06</strain>
    </source>
</reference>
<dbReference type="EMBL" id="BARV01039199">
    <property type="protein sequence ID" value="GAI55016.1"/>
    <property type="molecule type" value="Genomic_DNA"/>
</dbReference>
<name>X1QJN9_9ZZZZ</name>
<feature type="transmembrane region" description="Helical" evidence="1">
    <location>
        <begin position="12"/>
        <end position="31"/>
    </location>
</feature>
<gene>
    <name evidence="2" type="ORF">S06H3_60152</name>
</gene>
<protein>
    <submittedName>
        <fullName evidence="2">Uncharacterized protein</fullName>
    </submittedName>
</protein>
<dbReference type="AlphaFoldDB" id="X1QJN9"/>
<evidence type="ECO:0000256" key="1">
    <source>
        <dbReference type="SAM" id="Phobius"/>
    </source>
</evidence>
<feature type="transmembrane region" description="Helical" evidence="1">
    <location>
        <begin position="37"/>
        <end position="57"/>
    </location>
</feature>
<comment type="caution">
    <text evidence="2">The sequence shown here is derived from an EMBL/GenBank/DDBJ whole genome shotgun (WGS) entry which is preliminary data.</text>
</comment>
<keyword evidence="1" id="KW-0472">Membrane</keyword>
<feature type="non-terminal residue" evidence="2">
    <location>
        <position position="88"/>
    </location>
</feature>
<keyword evidence="1" id="KW-0812">Transmembrane</keyword>
<evidence type="ECO:0000313" key="2">
    <source>
        <dbReference type="EMBL" id="GAI55016.1"/>
    </source>
</evidence>